<keyword evidence="1" id="KW-1133">Transmembrane helix</keyword>
<feature type="transmembrane region" description="Helical" evidence="1">
    <location>
        <begin position="6"/>
        <end position="25"/>
    </location>
</feature>
<protein>
    <submittedName>
        <fullName evidence="2">Uncharacterized protein</fullName>
    </submittedName>
</protein>
<name>A0A0G0DI63_9BACT</name>
<keyword evidence="1" id="KW-0812">Transmembrane</keyword>
<reference evidence="2 3" key="1">
    <citation type="journal article" date="2015" name="Nature">
        <title>rRNA introns, odd ribosomes, and small enigmatic genomes across a large radiation of phyla.</title>
        <authorList>
            <person name="Brown C.T."/>
            <person name="Hug L.A."/>
            <person name="Thomas B.C."/>
            <person name="Sharon I."/>
            <person name="Castelle C.J."/>
            <person name="Singh A."/>
            <person name="Wilkins M.J."/>
            <person name="Williams K.H."/>
            <person name="Banfield J.F."/>
        </authorList>
    </citation>
    <scope>NUCLEOTIDE SEQUENCE [LARGE SCALE GENOMIC DNA]</scope>
</reference>
<dbReference type="Proteomes" id="UP000034004">
    <property type="component" value="Unassembled WGS sequence"/>
</dbReference>
<dbReference type="EMBL" id="LBPR01000004">
    <property type="protein sequence ID" value="KKP62815.1"/>
    <property type="molecule type" value="Genomic_DNA"/>
</dbReference>
<dbReference type="InterPro" id="IPR013783">
    <property type="entry name" value="Ig-like_fold"/>
</dbReference>
<evidence type="ECO:0000256" key="1">
    <source>
        <dbReference type="SAM" id="Phobius"/>
    </source>
</evidence>
<evidence type="ECO:0000313" key="3">
    <source>
        <dbReference type="Proteomes" id="UP000034004"/>
    </source>
</evidence>
<keyword evidence="1" id="KW-0472">Membrane</keyword>
<gene>
    <name evidence="2" type="ORF">UR56_C0004G0008</name>
</gene>
<dbReference type="STRING" id="1618484.UR56_C0004G0008"/>
<comment type="caution">
    <text evidence="2">The sequence shown here is derived from an EMBL/GenBank/DDBJ whole genome shotgun (WGS) entry which is preliminary data.</text>
</comment>
<sequence>MKKETIIAVFLGLLFGGIVAVFISLKSKDIELSTNKVIAPPKENVLSPNLTGTEIQSLELSEPANNAIFDNDIIRFKGTAAKESLIIIQSPIKDLTFKNIQEKFDLEFPLALGENSIKIVVYPKEKQFRPQEKFIKVYYIDSEL</sequence>
<dbReference type="Gene3D" id="2.60.40.10">
    <property type="entry name" value="Immunoglobulins"/>
    <property type="match status" value="1"/>
</dbReference>
<dbReference type="AlphaFoldDB" id="A0A0G0DI63"/>
<organism evidence="2 3">
    <name type="scientific">Candidatus Roizmanbacteria bacterium GW2011_GWC2_34_23</name>
    <dbReference type="NCBI Taxonomy" id="1618484"/>
    <lineage>
        <taxon>Bacteria</taxon>
        <taxon>Candidatus Roizmaniibacteriota</taxon>
    </lineage>
</organism>
<evidence type="ECO:0000313" key="2">
    <source>
        <dbReference type="EMBL" id="KKP62815.1"/>
    </source>
</evidence>
<accession>A0A0G0DI63</accession>
<proteinExistence type="predicted"/>